<dbReference type="GO" id="GO:0016020">
    <property type="term" value="C:membrane"/>
    <property type="evidence" value="ECO:0007669"/>
    <property type="project" value="UniProtKB-SubCell"/>
</dbReference>
<keyword evidence="10" id="KW-1185">Reference proteome</keyword>
<feature type="transmembrane region" description="Helical" evidence="6">
    <location>
        <begin position="380"/>
        <end position="413"/>
    </location>
</feature>
<comment type="subcellular location">
    <subcellularLocation>
        <location evidence="1">Membrane</location>
        <topology evidence="1">Multi-pass membrane protein</topology>
    </subcellularLocation>
</comment>
<protein>
    <submittedName>
        <fullName evidence="9">Transporter</fullName>
    </submittedName>
</protein>
<sequence>MKELERDLGLPSVLAISVGAMIGSGIFILPALALEIAGPAVIVAYLLAGLLVVPAALSKSEMATAMPEAGGTYIFIERGMGPLLGTVAGVGTWFSLSFKGALALVGGVPYLLLLFDLPLKPVALGLAGLLILVNVFGAKQTGRLQLGIVVVMLAALGWFAAGSAPSVEAANYAGFFDAGVGGLLAATGLVFVSYAGVTKVASVAEEVESPGRNIPLGILGSLVFTTVLYVAIVAVLVGITDPGSVAGSLTPVAVAAEVTLGEAGVVAVILAAILALISTANAGILSSSRYPFAMSRDGLVPPSLSSVSERFGTPVASITLTGAVLLALIAFVPILEIAKLASAFQIMVFALINAAVLAFREGTAEYDPEFRSPLYPWMQLFGVVTGVLLLTQMGTVALVGAAVIVAGSVLWYLAYVRPRVDREGVAAGVIRQRASRQALTAIDAAPTATERTSGSDGNDEASGRHEVLVALTKELDADRERSLVALAADVARPHDGRVVVVRFEEVPDQMPLTGDTTVQSSSDVSFETRMDALAAELDVDIEADEVVSHDTKHAVVNLAADRGVETVVAEHEPLRLRSRLFGDPIDWVVRHAPCDVLLVDNLGYETPGEVAVSTGGTPYSPLAVSVAEAVALANRGRLSLWRPGRDGGTGRDGASTEYRSGLSELLSVPVREEPVRPDGGRPPTPDLLVRRGAGLRLRDALFDERPAFPSPGCTTVTVYARESRRPGLARRLVERVVF</sequence>
<keyword evidence="3 6" id="KW-1133">Transmembrane helix</keyword>
<dbReference type="Proteomes" id="UP000017840">
    <property type="component" value="Unassembled WGS sequence"/>
</dbReference>
<evidence type="ECO:0000256" key="6">
    <source>
        <dbReference type="SAM" id="Phobius"/>
    </source>
</evidence>
<evidence type="ECO:0000256" key="2">
    <source>
        <dbReference type="ARBA" id="ARBA00022692"/>
    </source>
</evidence>
<evidence type="ECO:0000259" key="7">
    <source>
        <dbReference type="Pfam" id="PF00324"/>
    </source>
</evidence>
<feature type="transmembrane region" description="Helical" evidence="6">
    <location>
        <begin position="315"/>
        <end position="334"/>
    </location>
</feature>
<dbReference type="Pfam" id="PF00582">
    <property type="entry name" value="Usp"/>
    <property type="match status" value="1"/>
</dbReference>
<dbReference type="eggNOG" id="arCOG00009">
    <property type="taxonomic scope" value="Archaea"/>
</dbReference>
<evidence type="ECO:0000256" key="3">
    <source>
        <dbReference type="ARBA" id="ARBA00022989"/>
    </source>
</evidence>
<reference evidence="9 10" key="1">
    <citation type="journal article" date="2013" name="Genome Announc.">
        <title>Draft Genome Sequence of 'Candidatus Halobonum tyrrellensis' Strain G22, Isolated from the Hypersaline Waters of Lake Tyrrell, Australia.</title>
        <authorList>
            <person name="Ugalde J.A."/>
            <person name="Narasingarao P."/>
            <person name="Kuo S."/>
            <person name="Podell S."/>
            <person name="Allen E.E."/>
        </authorList>
    </citation>
    <scope>NUCLEOTIDE SEQUENCE [LARGE SCALE GENOMIC DNA]</scope>
    <source>
        <strain evidence="9 10">G22</strain>
    </source>
</reference>
<feature type="transmembrane region" description="Helical" evidence="6">
    <location>
        <begin position="36"/>
        <end position="57"/>
    </location>
</feature>
<evidence type="ECO:0000256" key="1">
    <source>
        <dbReference type="ARBA" id="ARBA00004141"/>
    </source>
</evidence>
<dbReference type="Gene3D" id="3.40.50.12370">
    <property type="match status" value="1"/>
</dbReference>
<dbReference type="STRING" id="1324957.K933_08772"/>
<keyword evidence="4 6" id="KW-0472">Membrane</keyword>
<dbReference type="EMBL" id="ASGZ01000028">
    <property type="protein sequence ID" value="ESP88540.1"/>
    <property type="molecule type" value="Genomic_DNA"/>
</dbReference>
<feature type="transmembrane region" description="Helical" evidence="6">
    <location>
        <begin position="260"/>
        <end position="286"/>
    </location>
</feature>
<dbReference type="PANTHER" id="PTHR42770:SF11">
    <property type="entry name" value="INNER MEMBRANE TRANSPORT PROTEIN YBAT"/>
    <property type="match status" value="1"/>
</dbReference>
<gene>
    <name evidence="9" type="ORF">K933_08772</name>
</gene>
<keyword evidence="2 6" id="KW-0812">Transmembrane</keyword>
<dbReference type="SUPFAM" id="SSF52402">
    <property type="entry name" value="Adenine nucleotide alpha hydrolases-like"/>
    <property type="match status" value="1"/>
</dbReference>
<feature type="region of interest" description="Disordered" evidence="5">
    <location>
        <begin position="441"/>
        <end position="463"/>
    </location>
</feature>
<feature type="transmembrane region" description="Helical" evidence="6">
    <location>
        <begin position="340"/>
        <end position="359"/>
    </location>
</feature>
<organism evidence="9 10">
    <name type="scientific">Candidatus Halobonum tyrrellensis G22</name>
    <dbReference type="NCBI Taxonomy" id="1324957"/>
    <lineage>
        <taxon>Archaea</taxon>
        <taxon>Methanobacteriati</taxon>
        <taxon>Methanobacteriota</taxon>
        <taxon>Stenosarchaea group</taxon>
        <taxon>Halobacteria</taxon>
        <taxon>Halobacteriales</taxon>
        <taxon>Haloferacaceae</taxon>
        <taxon>Candidatus Halobonum</taxon>
    </lineage>
</organism>
<name>V4HCV1_9EURY</name>
<evidence type="ECO:0000313" key="9">
    <source>
        <dbReference type="EMBL" id="ESP88540.1"/>
    </source>
</evidence>
<feature type="transmembrane region" description="Helical" evidence="6">
    <location>
        <begin position="216"/>
        <end position="240"/>
    </location>
</feature>
<evidence type="ECO:0000256" key="5">
    <source>
        <dbReference type="SAM" id="MobiDB-lite"/>
    </source>
</evidence>
<feature type="transmembrane region" description="Helical" evidence="6">
    <location>
        <begin position="83"/>
        <end position="112"/>
    </location>
</feature>
<dbReference type="Pfam" id="PF00324">
    <property type="entry name" value="AA_permease"/>
    <property type="match status" value="1"/>
</dbReference>
<feature type="transmembrane region" description="Helical" evidence="6">
    <location>
        <begin position="173"/>
        <end position="195"/>
    </location>
</feature>
<evidence type="ECO:0000256" key="4">
    <source>
        <dbReference type="ARBA" id="ARBA00023136"/>
    </source>
</evidence>
<dbReference type="InterPro" id="IPR004841">
    <property type="entry name" value="AA-permease/SLC12A_dom"/>
</dbReference>
<dbReference type="PATRIC" id="fig|1324957.4.peg.1782"/>
<evidence type="ECO:0000313" key="10">
    <source>
        <dbReference type="Proteomes" id="UP000017840"/>
    </source>
</evidence>
<comment type="caution">
    <text evidence="9">The sequence shown here is derived from an EMBL/GenBank/DDBJ whole genome shotgun (WGS) entry which is preliminary data.</text>
</comment>
<accession>V4HCV1</accession>
<proteinExistence type="predicted"/>
<dbReference type="InterPro" id="IPR050367">
    <property type="entry name" value="APC_superfamily"/>
</dbReference>
<dbReference type="OrthoDB" id="200469at2157"/>
<dbReference type="Gene3D" id="1.20.1740.10">
    <property type="entry name" value="Amino acid/polyamine transporter I"/>
    <property type="match status" value="1"/>
</dbReference>
<dbReference type="InterPro" id="IPR006016">
    <property type="entry name" value="UspA"/>
</dbReference>
<feature type="domain" description="Amino acid permease/ SLC12A" evidence="7">
    <location>
        <begin position="13"/>
        <end position="415"/>
    </location>
</feature>
<dbReference type="RefSeq" id="WP_023394339.1">
    <property type="nucleotide sequence ID" value="NZ_ASGZ01000028.1"/>
</dbReference>
<feature type="transmembrane region" description="Helical" evidence="6">
    <location>
        <begin position="12"/>
        <end position="30"/>
    </location>
</feature>
<dbReference type="AlphaFoldDB" id="V4HCV1"/>
<dbReference type="GO" id="GO:0055085">
    <property type="term" value="P:transmembrane transport"/>
    <property type="evidence" value="ECO:0007669"/>
    <property type="project" value="InterPro"/>
</dbReference>
<feature type="transmembrane region" description="Helical" evidence="6">
    <location>
        <begin position="144"/>
        <end position="161"/>
    </location>
</feature>
<feature type="domain" description="UspA" evidence="8">
    <location>
        <begin position="467"/>
        <end position="599"/>
    </location>
</feature>
<dbReference type="PANTHER" id="PTHR42770">
    <property type="entry name" value="AMINO ACID TRANSPORTER-RELATED"/>
    <property type="match status" value="1"/>
</dbReference>
<feature type="transmembrane region" description="Helical" evidence="6">
    <location>
        <begin position="118"/>
        <end position="137"/>
    </location>
</feature>
<evidence type="ECO:0000259" key="8">
    <source>
        <dbReference type="Pfam" id="PF00582"/>
    </source>
</evidence>